<proteinExistence type="predicted"/>
<evidence type="ECO:0000313" key="2">
    <source>
        <dbReference type="Proteomes" id="UP001158598"/>
    </source>
</evidence>
<dbReference type="RefSeq" id="WP_017365548.1">
    <property type="nucleotide sequence ID" value="NZ_OX458332.1"/>
</dbReference>
<dbReference type="Proteomes" id="UP001158598">
    <property type="component" value="Chromosome"/>
</dbReference>
<sequence length="94" mass="10130">MWPPVAEEGGVVREVRLRRLSFEPKEGSASVSLGEGSRHITRSIADVAAVGVREAERDVHAGRRIDSAGHGARIPRLRAPASPGRLDGLFAPWL</sequence>
<name>A0AA35V008_METCP</name>
<reference evidence="1" key="1">
    <citation type="submission" date="2023-03" db="EMBL/GenBank/DDBJ databases">
        <authorList>
            <person name="Pearce D."/>
        </authorList>
    </citation>
    <scope>NUCLEOTIDE SEQUENCE</scope>
    <source>
        <strain evidence="1">Mc</strain>
    </source>
</reference>
<dbReference type="AlphaFoldDB" id="A0AA35V008"/>
<protein>
    <submittedName>
        <fullName evidence="1">Uncharacterized protein</fullName>
    </submittedName>
</protein>
<organism evidence="1 2">
    <name type="scientific">Methylococcus capsulatus</name>
    <dbReference type="NCBI Taxonomy" id="414"/>
    <lineage>
        <taxon>Bacteria</taxon>
        <taxon>Pseudomonadati</taxon>
        <taxon>Pseudomonadota</taxon>
        <taxon>Gammaproteobacteria</taxon>
        <taxon>Methylococcales</taxon>
        <taxon>Methylococcaceae</taxon>
        <taxon>Methylococcus</taxon>
    </lineage>
</organism>
<evidence type="ECO:0000313" key="1">
    <source>
        <dbReference type="EMBL" id="CAI8811811.1"/>
    </source>
</evidence>
<gene>
    <name evidence="1" type="ORF">MCNOR_1769</name>
</gene>
<accession>A0AA35V008</accession>
<dbReference type="EMBL" id="OX458332">
    <property type="protein sequence ID" value="CAI8811811.1"/>
    <property type="molecule type" value="Genomic_DNA"/>
</dbReference>